<feature type="compositionally biased region" description="Basic and acidic residues" evidence="1">
    <location>
        <begin position="85"/>
        <end position="96"/>
    </location>
</feature>
<comment type="caution">
    <text evidence="2">The sequence shown here is derived from an EMBL/GenBank/DDBJ whole genome shotgun (WGS) entry which is preliminary data.</text>
</comment>
<gene>
    <name evidence="2" type="ORF">GCM10009554_46430</name>
</gene>
<dbReference type="EMBL" id="BAAAHK010000011">
    <property type="protein sequence ID" value="GAA0948627.1"/>
    <property type="molecule type" value="Genomic_DNA"/>
</dbReference>
<feature type="region of interest" description="Disordered" evidence="1">
    <location>
        <begin position="70"/>
        <end position="96"/>
    </location>
</feature>
<keyword evidence="3" id="KW-1185">Reference proteome</keyword>
<dbReference type="RefSeq" id="WP_343973765.1">
    <property type="nucleotide sequence ID" value="NZ_BAAAHK010000011.1"/>
</dbReference>
<accession>A0ABP4BB82</accession>
<reference evidence="3" key="1">
    <citation type="journal article" date="2019" name="Int. J. Syst. Evol. Microbiol.">
        <title>The Global Catalogue of Microorganisms (GCM) 10K type strain sequencing project: providing services to taxonomists for standard genome sequencing and annotation.</title>
        <authorList>
            <consortium name="The Broad Institute Genomics Platform"/>
            <consortium name="The Broad Institute Genome Sequencing Center for Infectious Disease"/>
            <person name="Wu L."/>
            <person name="Ma J."/>
        </authorList>
    </citation>
    <scope>NUCLEOTIDE SEQUENCE [LARGE SCALE GENOMIC DNA]</scope>
    <source>
        <strain evidence="3">JCM 10977</strain>
    </source>
</reference>
<evidence type="ECO:0000313" key="2">
    <source>
        <dbReference type="EMBL" id="GAA0948627.1"/>
    </source>
</evidence>
<name>A0ABP4BB82_9ACTN</name>
<protein>
    <submittedName>
        <fullName evidence="2">Uncharacterized protein</fullName>
    </submittedName>
</protein>
<evidence type="ECO:0000313" key="3">
    <source>
        <dbReference type="Proteomes" id="UP001500542"/>
    </source>
</evidence>
<proteinExistence type="predicted"/>
<organism evidence="2 3">
    <name type="scientific">Kribbella koreensis</name>
    <dbReference type="NCBI Taxonomy" id="57909"/>
    <lineage>
        <taxon>Bacteria</taxon>
        <taxon>Bacillati</taxon>
        <taxon>Actinomycetota</taxon>
        <taxon>Actinomycetes</taxon>
        <taxon>Propionibacteriales</taxon>
        <taxon>Kribbellaceae</taxon>
        <taxon>Kribbella</taxon>
    </lineage>
</organism>
<evidence type="ECO:0000256" key="1">
    <source>
        <dbReference type="SAM" id="MobiDB-lite"/>
    </source>
</evidence>
<dbReference type="Proteomes" id="UP001500542">
    <property type="component" value="Unassembled WGS sequence"/>
</dbReference>
<sequence length="96" mass="10093">MSTSQLFLLLSPLLLLVLVAGVVVTVALCQAKEEDVPAVLKESVAIFRRLADHLPHLNVRSAGPLQVNEAAGDAVGGAPPMDVGARVDETEAKERP</sequence>